<dbReference type="EMBL" id="GG692437">
    <property type="protein sequence ID" value="EER36948.1"/>
    <property type="molecule type" value="Genomic_DNA"/>
</dbReference>
<accession>C6HSD0</accession>
<evidence type="ECO:0000313" key="2">
    <source>
        <dbReference type="Proteomes" id="UP000002624"/>
    </source>
</evidence>
<dbReference type="HOGENOM" id="CLU_1739994_0_0_1"/>
<gene>
    <name evidence="1" type="ORF">HCDG_09111</name>
</gene>
<dbReference type="Proteomes" id="UP000002624">
    <property type="component" value="Unassembled WGS sequence"/>
</dbReference>
<evidence type="ECO:0000313" key="1">
    <source>
        <dbReference type="EMBL" id="EER36948.1"/>
    </source>
</evidence>
<dbReference type="AlphaFoldDB" id="C6HSD0"/>
<proteinExistence type="predicted"/>
<protein>
    <submittedName>
        <fullName evidence="1">Uncharacterized protein</fullName>
    </submittedName>
</protein>
<reference evidence="2" key="1">
    <citation type="submission" date="2009-05" db="EMBL/GenBank/DDBJ databases">
        <title>The genome sequence of Ajellomyces capsulatus strain H143.</title>
        <authorList>
            <person name="Champion M."/>
            <person name="Cuomo C.A."/>
            <person name="Ma L.-J."/>
            <person name="Henn M.R."/>
            <person name="Sil A."/>
            <person name="Goldman B."/>
            <person name="Young S.K."/>
            <person name="Kodira C.D."/>
            <person name="Zeng Q."/>
            <person name="Koehrsen M."/>
            <person name="Alvarado L."/>
            <person name="Berlin A.M."/>
            <person name="Borenstein D."/>
            <person name="Chen Z."/>
            <person name="Engels R."/>
            <person name="Freedman E."/>
            <person name="Gellesch M."/>
            <person name="Goldberg J."/>
            <person name="Griggs A."/>
            <person name="Gujja S."/>
            <person name="Heiman D.I."/>
            <person name="Hepburn T.A."/>
            <person name="Howarth C."/>
            <person name="Jen D."/>
            <person name="Larson L."/>
            <person name="Lewis B."/>
            <person name="Mehta T."/>
            <person name="Park D."/>
            <person name="Pearson M."/>
            <person name="Roberts A."/>
            <person name="Saif S."/>
            <person name="Shea T.D."/>
            <person name="Shenoy N."/>
            <person name="Sisk P."/>
            <person name="Stolte C."/>
            <person name="Sykes S."/>
            <person name="Walk T."/>
            <person name="White J."/>
            <person name="Yandava C."/>
            <person name="Klein B."/>
            <person name="McEwen J.G."/>
            <person name="Puccia R."/>
            <person name="Goldman G.H."/>
            <person name="Felipe M.S."/>
            <person name="Nino-Vega G."/>
            <person name="San-Blas G."/>
            <person name="Taylor J.W."/>
            <person name="Mendoza L."/>
            <person name="Galagan J.E."/>
            <person name="Nusbaum C."/>
            <person name="Birren B.W."/>
        </authorList>
    </citation>
    <scope>NUCLEOTIDE SEQUENCE [LARGE SCALE GENOMIC DNA]</scope>
    <source>
        <strain evidence="2">H143</strain>
    </source>
</reference>
<name>C6HSD0_AJECH</name>
<organism evidence="1 2">
    <name type="scientific">Ajellomyces capsulatus (strain H143)</name>
    <name type="common">Darling's disease fungus</name>
    <name type="synonym">Histoplasma capsulatum</name>
    <dbReference type="NCBI Taxonomy" id="544712"/>
    <lineage>
        <taxon>Eukaryota</taxon>
        <taxon>Fungi</taxon>
        <taxon>Dikarya</taxon>
        <taxon>Ascomycota</taxon>
        <taxon>Pezizomycotina</taxon>
        <taxon>Eurotiomycetes</taxon>
        <taxon>Eurotiomycetidae</taxon>
        <taxon>Onygenales</taxon>
        <taxon>Ajellomycetaceae</taxon>
        <taxon>Histoplasma</taxon>
    </lineage>
</organism>
<sequence length="150" mass="15963">MANVASEAPKLGNTPNHRHALVNWSDSAGVALDIPRPIPESLARQGVCGFQVSNSSAEEPGCGFATKRSYLIAHFTSSSTPAQNDKWCACTDVSASHQSPTSLAEPAATVLPNDKRWCAVEMTLVLTSAIPCSPLLPEGEHFNQRVLHAN</sequence>
<dbReference type="VEuPathDB" id="FungiDB:HCDG_09111"/>